<gene>
    <name evidence="4" type="ORF">LSUE1_G009707</name>
</gene>
<dbReference type="Proteomes" id="UP000469558">
    <property type="component" value="Unassembled WGS sequence"/>
</dbReference>
<dbReference type="PROSITE" id="PS50102">
    <property type="entry name" value="RRM"/>
    <property type="match status" value="1"/>
</dbReference>
<dbReference type="GO" id="GO:0003723">
    <property type="term" value="F:RNA binding"/>
    <property type="evidence" value="ECO:0007669"/>
    <property type="project" value="UniProtKB-UniRule"/>
</dbReference>
<evidence type="ECO:0000313" key="4">
    <source>
        <dbReference type="EMBL" id="TVY56396.1"/>
    </source>
</evidence>
<feature type="compositionally biased region" description="Basic and acidic residues" evidence="2">
    <location>
        <begin position="551"/>
        <end position="579"/>
    </location>
</feature>
<feature type="compositionally biased region" description="Low complexity" evidence="2">
    <location>
        <begin position="321"/>
        <end position="337"/>
    </location>
</feature>
<evidence type="ECO:0000313" key="5">
    <source>
        <dbReference type="Proteomes" id="UP000469558"/>
    </source>
</evidence>
<sequence length="920" mass="100588">NANCLGTTDDLIFARPFSSALSAHPTFCLCPHLEHPIASLLVKPDFCLHSHKCPTEREAFKYLLPIVLYDLNPEAFMTDEAPEFHTKTLSPLSPLPVHPPEPSKIPVLQNQIDPVFNMTSTHIATHQAHSPVTAPAEAQPSSAEDTGSPSADSSFSDAYKEEPAEGNDEKVKEIDQSTEVADDYAMTFDSDGEEQTSSQDISKANIEQEASTPLNIAATDLPTSISHAPSFVAVSDSAVPSNDQATHTSPPPSLPAASEPAGPSNGSSVAPTAAEHPSGAGSGPAESTVHQTHAYEAITSGDIDIQQLLDNITANAEKNEPTSTTPAQPSTPNSTTSLPKSNSSLPAHASLPPRPQTSQTRGYQDDIQKYHNGPPGVPQQSSSYRPVGAPPSLIGAGAPGTSTDPRDARWGPDVQKIYDEFLVNERMYVTEGMWDRFPKRSRLFIGNLPSEKVTKRDLFHVFHKYGKLAQVSIKQAYGFIQFHEDAACAEALANEQDSEVRGRKMHLEISRPQKNSRAAQLGAPQLGRSRSPEYSRGAPDQGGRQGQNNRMPDRYDGRSSNIRQDEYGRPLRMRDDYRPVRSPTPPRFRNRDEYAPRGRDGRDSYGGRERRRSRSRSPYGNRDQSRYRERSVSPRAREANEDMDLQIPRREPRDVPDVQIILMDQLDRGFVSWVEGEFHARGIKTEVMFLSPRLSLQAVIRRQILEGVAAVLQLTIGSQNSSKIPLQVFDRQAGVNNVRFDEYQDLEPKIAAELVYRAKQVQPIQQSLPQPQTPQYGQPQYASGQTYQPPAATPTQYQPPTPAPAQAAANLANLVGQLDNATLQKLLGSLNTPQQQNAPAVASNSAIDLAGLLGGFNQPQQQAYQPQPAADPYASLANNPALASILGNGALPQHAQPQAQPQQSAQQVQNIMAQLARFRQ</sequence>
<evidence type="ECO:0000259" key="3">
    <source>
        <dbReference type="PROSITE" id="PS50102"/>
    </source>
</evidence>
<dbReference type="EMBL" id="QGMK01002734">
    <property type="protein sequence ID" value="TVY56396.1"/>
    <property type="molecule type" value="Genomic_DNA"/>
</dbReference>
<dbReference type="Gene3D" id="3.30.70.330">
    <property type="match status" value="1"/>
</dbReference>
<feature type="domain" description="RRM" evidence="3">
    <location>
        <begin position="441"/>
        <end position="512"/>
    </location>
</feature>
<feature type="region of interest" description="Disordered" evidence="2">
    <location>
        <begin position="766"/>
        <end position="804"/>
    </location>
</feature>
<comment type="caution">
    <text evidence="4">The sequence shown here is derived from an EMBL/GenBank/DDBJ whole genome shotgun (WGS) entry which is preliminary data.</text>
</comment>
<dbReference type="InterPro" id="IPR012677">
    <property type="entry name" value="Nucleotide-bd_a/b_plait_sf"/>
</dbReference>
<dbReference type="PANTHER" id="PTHR23295:SF6">
    <property type="entry name" value="NEOSIN, ISOFORM A"/>
    <property type="match status" value="1"/>
</dbReference>
<feature type="compositionally biased region" description="Basic and acidic residues" evidence="2">
    <location>
        <begin position="158"/>
        <end position="174"/>
    </location>
</feature>
<organism evidence="4 5">
    <name type="scientific">Lachnellula suecica</name>
    <dbReference type="NCBI Taxonomy" id="602035"/>
    <lineage>
        <taxon>Eukaryota</taxon>
        <taxon>Fungi</taxon>
        <taxon>Dikarya</taxon>
        <taxon>Ascomycota</taxon>
        <taxon>Pezizomycotina</taxon>
        <taxon>Leotiomycetes</taxon>
        <taxon>Helotiales</taxon>
        <taxon>Lachnaceae</taxon>
        <taxon>Lachnellula</taxon>
    </lineage>
</organism>
<name>A0A8T9BRP6_9HELO</name>
<feature type="region of interest" description="Disordered" evidence="2">
    <location>
        <begin position="125"/>
        <end position="174"/>
    </location>
</feature>
<dbReference type="PANTHER" id="PTHR23295">
    <property type="entry name" value="NUCLEAR RECEPTOR COACTIVATOR 5-RELATED"/>
    <property type="match status" value="1"/>
</dbReference>
<proteinExistence type="predicted"/>
<feature type="compositionally biased region" description="Basic and acidic residues" evidence="2">
    <location>
        <begin position="623"/>
        <end position="640"/>
    </location>
</feature>
<accession>A0A8T9BRP6</accession>
<feature type="compositionally biased region" description="Low complexity" evidence="2">
    <location>
        <begin position="255"/>
        <end position="264"/>
    </location>
</feature>
<feature type="compositionally biased region" description="Polar residues" evidence="2">
    <location>
        <begin position="238"/>
        <end position="248"/>
    </location>
</feature>
<dbReference type="SMART" id="SM00360">
    <property type="entry name" value="RRM"/>
    <property type="match status" value="1"/>
</dbReference>
<feature type="compositionally biased region" description="Basic and acidic residues" evidence="2">
    <location>
        <begin position="589"/>
        <end position="608"/>
    </location>
</feature>
<protein>
    <submittedName>
        <fullName evidence="4">Putative RNA-binding protein</fullName>
    </submittedName>
</protein>
<feature type="region of interest" description="Disordered" evidence="2">
    <location>
        <begin position="508"/>
        <end position="644"/>
    </location>
</feature>
<feature type="non-terminal residue" evidence="4">
    <location>
        <position position="920"/>
    </location>
</feature>
<dbReference type="AlphaFoldDB" id="A0A8T9BRP6"/>
<feature type="compositionally biased region" description="Low complexity" evidence="2">
    <location>
        <begin position="769"/>
        <end position="796"/>
    </location>
</feature>
<feature type="compositionally biased region" description="Polar residues" evidence="2">
    <location>
        <begin position="139"/>
        <end position="156"/>
    </location>
</feature>
<dbReference type="InterPro" id="IPR035979">
    <property type="entry name" value="RBD_domain_sf"/>
</dbReference>
<keyword evidence="5" id="KW-1185">Reference proteome</keyword>
<evidence type="ECO:0000256" key="1">
    <source>
        <dbReference type="PROSITE-ProRule" id="PRU00176"/>
    </source>
</evidence>
<evidence type="ECO:0000256" key="2">
    <source>
        <dbReference type="SAM" id="MobiDB-lite"/>
    </source>
</evidence>
<feature type="region of interest" description="Disordered" evidence="2">
    <location>
        <begin position="235"/>
        <end position="411"/>
    </location>
</feature>
<reference evidence="4 5" key="1">
    <citation type="submission" date="2018-05" db="EMBL/GenBank/DDBJ databases">
        <title>Genome sequencing and assembly of the regulated plant pathogen Lachnellula willkommii and related sister species for the development of diagnostic species identification markers.</title>
        <authorList>
            <person name="Giroux E."/>
            <person name="Bilodeau G."/>
        </authorList>
    </citation>
    <scope>NUCLEOTIDE SEQUENCE [LARGE SCALE GENOMIC DNA]</scope>
    <source>
        <strain evidence="4 5">CBS 268.59</strain>
    </source>
</reference>
<dbReference type="InterPro" id="IPR000504">
    <property type="entry name" value="RRM_dom"/>
</dbReference>
<dbReference type="SUPFAM" id="SSF54928">
    <property type="entry name" value="RNA-binding domain, RBD"/>
    <property type="match status" value="1"/>
</dbReference>
<keyword evidence="1" id="KW-0694">RNA-binding</keyword>
<dbReference type="Pfam" id="PF00076">
    <property type="entry name" value="RRM_1"/>
    <property type="match status" value="1"/>
</dbReference>
<dbReference type="OrthoDB" id="10044938at2759"/>
<dbReference type="InterPro" id="IPR052600">
    <property type="entry name" value="Nuc_rcpt_coact/corep"/>
</dbReference>